<accession>A0A8J3GBL7</accession>
<dbReference type="EMBL" id="BMXF01000005">
    <property type="protein sequence ID" value="GHB82852.1"/>
    <property type="molecule type" value="Genomic_DNA"/>
</dbReference>
<organism evidence="2 3">
    <name type="scientific">Persicitalea jodogahamensis</name>
    <dbReference type="NCBI Taxonomy" id="402147"/>
    <lineage>
        <taxon>Bacteria</taxon>
        <taxon>Pseudomonadati</taxon>
        <taxon>Bacteroidota</taxon>
        <taxon>Cytophagia</taxon>
        <taxon>Cytophagales</taxon>
        <taxon>Spirosomataceae</taxon>
        <taxon>Persicitalea</taxon>
    </lineage>
</organism>
<name>A0A8J3GBL7_9BACT</name>
<gene>
    <name evidence="2" type="ORF">GCM10007390_42170</name>
</gene>
<dbReference type="Pfam" id="PF13182">
    <property type="entry name" value="DUF4007"/>
    <property type="match status" value="1"/>
</dbReference>
<dbReference type="RefSeq" id="WP_189567058.1">
    <property type="nucleotide sequence ID" value="NZ_BMXF01000005.1"/>
</dbReference>
<feature type="domain" description="DUF4007" evidence="1">
    <location>
        <begin position="12"/>
        <end position="289"/>
    </location>
</feature>
<keyword evidence="3" id="KW-1185">Reference proteome</keyword>
<evidence type="ECO:0000313" key="3">
    <source>
        <dbReference type="Proteomes" id="UP000598271"/>
    </source>
</evidence>
<evidence type="ECO:0000313" key="2">
    <source>
        <dbReference type="EMBL" id="GHB82852.1"/>
    </source>
</evidence>
<dbReference type="Proteomes" id="UP000598271">
    <property type="component" value="Unassembled WGS sequence"/>
</dbReference>
<evidence type="ECO:0000259" key="1">
    <source>
        <dbReference type="Pfam" id="PF13182"/>
    </source>
</evidence>
<proteinExistence type="predicted"/>
<dbReference type="AlphaFoldDB" id="A0A8J3GBL7"/>
<protein>
    <recommendedName>
        <fullName evidence="1">DUF4007 domain-containing protein</fullName>
    </recommendedName>
</protein>
<dbReference type="InterPro" id="IPR025248">
    <property type="entry name" value="DUF4007"/>
</dbReference>
<comment type="caution">
    <text evidence="2">The sequence shown here is derived from an EMBL/GenBank/DDBJ whole genome shotgun (WGS) entry which is preliminary data.</text>
</comment>
<sequence>MIETLSPVKYTFSGHDTFHCRSLWLKKGYDYLLLDKKFSDDDAVVVLGVGKNMVSAIRYWMKAFALSDSDDQPTELAHWLFDDEKGFDPYLEDEGTLWLLHFHLVVNNHASIYNLIFNTYRRLKIEFSAEDFLKYIGRLSSTTAQLNVSDSTVGSDFGVFTKMYLRHTETKSRDEGFTGILTDLNMLGYKKEGKLFYIANAERHELPAEILMYGILVANEGSNSISYRRLEEEANQVGSVFALNQEGLVSKIEALANHYEGIVFSDQAGIMELQFKSTFAPHQVLSDYYANV</sequence>
<reference evidence="2 3" key="1">
    <citation type="journal article" date="2014" name="Int. J. Syst. Evol. Microbiol.">
        <title>Complete genome sequence of Corynebacterium casei LMG S-19264T (=DSM 44701T), isolated from a smear-ripened cheese.</title>
        <authorList>
            <consortium name="US DOE Joint Genome Institute (JGI-PGF)"/>
            <person name="Walter F."/>
            <person name="Albersmeier A."/>
            <person name="Kalinowski J."/>
            <person name="Ruckert C."/>
        </authorList>
    </citation>
    <scope>NUCLEOTIDE SEQUENCE [LARGE SCALE GENOMIC DNA]</scope>
    <source>
        <strain evidence="2 3">KCTC 12866</strain>
    </source>
</reference>